<evidence type="ECO:0000256" key="3">
    <source>
        <dbReference type="PIRSR" id="PIRSR601559-52"/>
    </source>
</evidence>
<dbReference type="PROSITE" id="PS51347">
    <property type="entry name" value="PHOSPHOTRIESTERASE_2"/>
    <property type="match status" value="1"/>
</dbReference>
<dbReference type="InterPro" id="IPR001559">
    <property type="entry name" value="Phosphotriesterase"/>
</dbReference>
<organism evidence="5 6">
    <name type="scientific">Paraoerskovia marina</name>
    <dbReference type="NCBI Taxonomy" id="545619"/>
    <lineage>
        <taxon>Bacteria</taxon>
        <taxon>Bacillati</taxon>
        <taxon>Actinomycetota</taxon>
        <taxon>Actinomycetes</taxon>
        <taxon>Micrococcales</taxon>
        <taxon>Cellulomonadaceae</taxon>
        <taxon>Paraoerskovia</taxon>
    </lineage>
</organism>
<dbReference type="Proteomes" id="UP000185663">
    <property type="component" value="Chromosome I"/>
</dbReference>
<dbReference type="SUPFAM" id="SSF51556">
    <property type="entry name" value="Metallo-dependent hydrolases"/>
    <property type="match status" value="1"/>
</dbReference>
<comment type="cofactor">
    <cofactor evidence="3">
        <name>a divalent metal cation</name>
        <dbReference type="ChEBI" id="CHEBI:60240"/>
    </cofactor>
    <text evidence="3">Binds 2 divalent metal cations per subunit.</text>
</comment>
<comment type="similarity">
    <text evidence="4">Belongs to the metallo-dependent hydrolases superfamily. Phosphotriesterase family.</text>
</comment>
<dbReference type="PIRSF" id="PIRSF016839">
    <property type="entry name" value="PhP"/>
    <property type="match status" value="1"/>
</dbReference>
<proteinExistence type="inferred from homology"/>
<evidence type="ECO:0000256" key="4">
    <source>
        <dbReference type="PROSITE-ProRule" id="PRU00679"/>
    </source>
</evidence>
<feature type="binding site" evidence="3">
    <location>
        <position position="212"/>
    </location>
    <ligand>
        <name>a divalent metal cation</name>
        <dbReference type="ChEBI" id="CHEBI:60240"/>
        <label>2</label>
    </ligand>
</feature>
<sequence>MAGVRTAQTVLGPVPTAELGRVLVHEHLLALTPGPWLAGARGDDDAAHAADQVERAVAALAGVREDGFGTVVDLSPYGVVGRDEDGKNVVWLQEISRRTGLHVVTGTAVYLEAFSPRWAVEASLDDMTARFVRDATGGVAGTGVRAGVLGEQATGLGVVTLHEEKCLRAAARAHAETGLALMTHTTHGTMALEQVRILRSEGADLDRVVVGHMDTHPETDYVRRVLDTGVRVAFDTVGKQLWDFRVEPLPARLPDGPMVKDAYHRADATRAARIAALVADGWAERIVLAHDLTGEEVYLNPQTHGRWGYRYLAGPFCDLLRAHGVTDEQIDLMLRRTPQEILGV</sequence>
<feature type="binding site" evidence="3">
    <location>
        <position position="151"/>
    </location>
    <ligand>
        <name>a divalent metal cation</name>
        <dbReference type="ChEBI" id="CHEBI:60240"/>
        <label>1</label>
    </ligand>
</feature>
<dbReference type="Pfam" id="PF02126">
    <property type="entry name" value="PTE"/>
    <property type="match status" value="1"/>
</dbReference>
<protein>
    <submittedName>
        <fullName evidence="5">Phosphotriesterase-related protein</fullName>
    </submittedName>
</protein>
<keyword evidence="1 3" id="KW-0479">Metal-binding</keyword>
<evidence type="ECO:0000256" key="2">
    <source>
        <dbReference type="ARBA" id="ARBA00022801"/>
    </source>
</evidence>
<dbReference type="eggNOG" id="COG1735">
    <property type="taxonomic scope" value="Bacteria"/>
</dbReference>
<feature type="binding site" evidence="3">
    <location>
        <position position="291"/>
    </location>
    <ligand>
        <name>a divalent metal cation</name>
        <dbReference type="ChEBI" id="CHEBI:60240"/>
        <label>1</label>
    </ligand>
</feature>
<dbReference type="GO" id="GO:0016787">
    <property type="term" value="F:hydrolase activity"/>
    <property type="evidence" value="ECO:0007669"/>
    <property type="project" value="UniProtKB-KW"/>
</dbReference>
<feature type="binding site" evidence="3">
    <location>
        <position position="151"/>
    </location>
    <ligand>
        <name>a divalent metal cation</name>
        <dbReference type="ChEBI" id="CHEBI:60240"/>
        <label>2</label>
    </ligand>
</feature>
<evidence type="ECO:0000256" key="1">
    <source>
        <dbReference type="ARBA" id="ARBA00022723"/>
    </source>
</evidence>
<gene>
    <name evidence="5" type="ORF">SAMN04489860_0759</name>
</gene>
<evidence type="ECO:0000313" key="5">
    <source>
        <dbReference type="EMBL" id="SDS08501.1"/>
    </source>
</evidence>
<comment type="caution">
    <text evidence="4">Lacks conserved residue(s) required for the propagation of feature annotation.</text>
</comment>
<feature type="binding site" evidence="3">
    <location>
        <position position="27"/>
    </location>
    <ligand>
        <name>a divalent metal cation</name>
        <dbReference type="ChEBI" id="CHEBI:60240"/>
        <label>1</label>
    </ligand>
</feature>
<dbReference type="Gene3D" id="3.20.20.140">
    <property type="entry name" value="Metal-dependent hydrolases"/>
    <property type="match status" value="1"/>
</dbReference>
<evidence type="ECO:0000313" key="6">
    <source>
        <dbReference type="Proteomes" id="UP000185663"/>
    </source>
</evidence>
<dbReference type="InterPro" id="IPR032466">
    <property type="entry name" value="Metal_Hydrolase"/>
</dbReference>
<feature type="binding site" evidence="3">
    <location>
        <position position="25"/>
    </location>
    <ligand>
        <name>a divalent metal cation</name>
        <dbReference type="ChEBI" id="CHEBI:60240"/>
        <label>1</label>
    </ligand>
</feature>
<dbReference type="PANTHER" id="PTHR10819">
    <property type="entry name" value="PHOSPHOTRIESTERASE-RELATED"/>
    <property type="match status" value="1"/>
</dbReference>
<feature type="binding site" evidence="3">
    <location>
        <position position="184"/>
    </location>
    <ligand>
        <name>a divalent metal cation</name>
        <dbReference type="ChEBI" id="CHEBI:60240"/>
        <label>2</label>
    </ligand>
</feature>
<name>A0A1H1PB70_9CELL</name>
<keyword evidence="2" id="KW-0378">Hydrolase</keyword>
<dbReference type="PANTHER" id="PTHR10819:SF3">
    <property type="entry name" value="PHOSPHOTRIESTERASE-RELATED PROTEIN"/>
    <property type="match status" value="1"/>
</dbReference>
<keyword evidence="6" id="KW-1185">Reference proteome</keyword>
<accession>A0A1H1PB70</accession>
<dbReference type="AlphaFoldDB" id="A0A1H1PB70"/>
<dbReference type="EMBL" id="LT629776">
    <property type="protein sequence ID" value="SDS08501.1"/>
    <property type="molecule type" value="Genomic_DNA"/>
</dbReference>
<dbReference type="STRING" id="545619.SAMN04489860_0759"/>
<dbReference type="GO" id="GO:0008270">
    <property type="term" value="F:zinc ion binding"/>
    <property type="evidence" value="ECO:0007669"/>
    <property type="project" value="InterPro"/>
</dbReference>
<reference evidence="5 6" key="1">
    <citation type="submission" date="2016-10" db="EMBL/GenBank/DDBJ databases">
        <authorList>
            <person name="de Groot N.N."/>
        </authorList>
    </citation>
    <scope>NUCLEOTIDE SEQUENCE [LARGE SCALE GENOMIC DNA]</scope>
    <source>
        <strain evidence="5 6">DSM 22126</strain>
    </source>
</reference>